<name>A0A0A9BTI2_ARUDO</name>
<reference evidence="1" key="2">
    <citation type="journal article" date="2015" name="Data Brief">
        <title>Shoot transcriptome of the giant reed, Arundo donax.</title>
        <authorList>
            <person name="Barrero R.A."/>
            <person name="Guerrero F.D."/>
            <person name="Moolhuijzen P."/>
            <person name="Goolsby J.A."/>
            <person name="Tidwell J."/>
            <person name="Bellgard S.E."/>
            <person name="Bellgard M.I."/>
        </authorList>
    </citation>
    <scope>NUCLEOTIDE SEQUENCE</scope>
    <source>
        <tissue evidence="1">Shoot tissue taken approximately 20 cm above the soil surface</tissue>
    </source>
</reference>
<reference evidence="1" key="1">
    <citation type="submission" date="2014-09" db="EMBL/GenBank/DDBJ databases">
        <authorList>
            <person name="Magalhaes I.L.F."/>
            <person name="Oliveira U."/>
            <person name="Santos F.R."/>
            <person name="Vidigal T.H.D.A."/>
            <person name="Brescovit A.D."/>
            <person name="Santos A.J."/>
        </authorList>
    </citation>
    <scope>NUCLEOTIDE SEQUENCE</scope>
    <source>
        <tissue evidence="1">Shoot tissue taken approximately 20 cm above the soil surface</tissue>
    </source>
</reference>
<accession>A0A0A9BTI2</accession>
<sequence length="19" mass="1985">MNIPHLLSPNSTIASSSCL</sequence>
<organism evidence="1">
    <name type="scientific">Arundo donax</name>
    <name type="common">Giant reed</name>
    <name type="synonym">Donax arundinaceus</name>
    <dbReference type="NCBI Taxonomy" id="35708"/>
    <lineage>
        <taxon>Eukaryota</taxon>
        <taxon>Viridiplantae</taxon>
        <taxon>Streptophyta</taxon>
        <taxon>Embryophyta</taxon>
        <taxon>Tracheophyta</taxon>
        <taxon>Spermatophyta</taxon>
        <taxon>Magnoliopsida</taxon>
        <taxon>Liliopsida</taxon>
        <taxon>Poales</taxon>
        <taxon>Poaceae</taxon>
        <taxon>PACMAD clade</taxon>
        <taxon>Arundinoideae</taxon>
        <taxon>Arundineae</taxon>
        <taxon>Arundo</taxon>
    </lineage>
</organism>
<dbReference type="AlphaFoldDB" id="A0A0A9BTI2"/>
<protein>
    <submittedName>
        <fullName evidence="1">Uncharacterized protein</fullName>
    </submittedName>
</protein>
<proteinExistence type="predicted"/>
<evidence type="ECO:0000313" key="1">
    <source>
        <dbReference type="EMBL" id="JAD65508.1"/>
    </source>
</evidence>
<dbReference type="EMBL" id="GBRH01232387">
    <property type="protein sequence ID" value="JAD65508.1"/>
    <property type="molecule type" value="Transcribed_RNA"/>
</dbReference>